<gene>
    <name evidence="1" type="ORF">PHLCEN_2v6027</name>
</gene>
<proteinExistence type="predicted"/>
<dbReference type="Proteomes" id="UP000186601">
    <property type="component" value="Unassembled WGS sequence"/>
</dbReference>
<comment type="caution">
    <text evidence="1">The sequence shown here is derived from an EMBL/GenBank/DDBJ whole genome shotgun (WGS) entry which is preliminary data.</text>
</comment>
<dbReference type="EMBL" id="MLYV02000581">
    <property type="protein sequence ID" value="PSR82594.1"/>
    <property type="molecule type" value="Genomic_DNA"/>
</dbReference>
<evidence type="ECO:0000313" key="1">
    <source>
        <dbReference type="EMBL" id="PSR82594.1"/>
    </source>
</evidence>
<protein>
    <submittedName>
        <fullName evidence="1">Uncharacterized protein</fullName>
    </submittedName>
</protein>
<keyword evidence="2" id="KW-1185">Reference proteome</keyword>
<dbReference type="AlphaFoldDB" id="A0A2R6P0Q1"/>
<organism evidence="1 2">
    <name type="scientific">Hermanssonia centrifuga</name>
    <dbReference type="NCBI Taxonomy" id="98765"/>
    <lineage>
        <taxon>Eukaryota</taxon>
        <taxon>Fungi</taxon>
        <taxon>Dikarya</taxon>
        <taxon>Basidiomycota</taxon>
        <taxon>Agaricomycotina</taxon>
        <taxon>Agaricomycetes</taxon>
        <taxon>Polyporales</taxon>
        <taxon>Meruliaceae</taxon>
        <taxon>Hermanssonia</taxon>
    </lineage>
</organism>
<evidence type="ECO:0000313" key="2">
    <source>
        <dbReference type="Proteomes" id="UP000186601"/>
    </source>
</evidence>
<reference evidence="1 2" key="1">
    <citation type="submission" date="2018-02" db="EMBL/GenBank/DDBJ databases">
        <title>Genome sequence of the basidiomycete white-rot fungus Phlebia centrifuga.</title>
        <authorList>
            <person name="Granchi Z."/>
            <person name="Peng M."/>
            <person name="de Vries R.P."/>
            <person name="Hilden K."/>
            <person name="Makela M.R."/>
            <person name="Grigoriev I."/>
            <person name="Riley R."/>
        </authorList>
    </citation>
    <scope>NUCLEOTIDE SEQUENCE [LARGE SCALE GENOMIC DNA]</scope>
    <source>
        <strain evidence="1 2">FBCC195</strain>
    </source>
</reference>
<name>A0A2R6P0Q1_9APHY</name>
<sequence>MSLSVVGRLEHNLRAAEASFETRLWINIREAGKRGETSTTLHAPSNCHR</sequence>
<accession>A0A2R6P0Q1</accession>